<evidence type="ECO:0000313" key="1">
    <source>
        <dbReference type="EMBL" id="GGI98617.1"/>
    </source>
</evidence>
<evidence type="ECO:0000313" key="2">
    <source>
        <dbReference type="Proteomes" id="UP000637695"/>
    </source>
</evidence>
<comment type="caution">
    <text evidence="1">The sequence shown here is derived from an EMBL/GenBank/DDBJ whole genome shotgun (WGS) entry which is preliminary data.</text>
</comment>
<sequence length="393" mass="41858">MPMAPEHVYLYAAVPGDYEKALAAADVAGIPRKNVIGNFQRAWSLVGTGTDLVIAVGGAALFALYYNPCGWPNPAGQPGGHTPFETFPAGQGVDAAKAGFFVNAAGYTALDSLKLCVMLAYYAVHGVFPHQWTGLPRQEVPQQRCVAGSVPNLVYRVDASLVPTVRSDGPQVGIYASFCDAEAVRRALQLGWPGVAATGGLGIRERPYTHVLPGSPDKTIASVLSQTGGAWWLSFWTVSWPTAGDAYREGGYVAGQYVAKQFNGFPGQVLPNYVILDPEGYNVPASSFQDWQTWVTGWAEGVRSVHPDLTPALYCNQSQYVRFGLEKLDLPVFVAVSPIRGQAPAVKGGNIRGYCAFYAACPAAADVATVRSWGGVFNTVQFRDSGVDCGPAV</sequence>
<dbReference type="EMBL" id="BMOY01000005">
    <property type="protein sequence ID" value="GGI98617.1"/>
    <property type="molecule type" value="Genomic_DNA"/>
</dbReference>
<proteinExistence type="predicted"/>
<protein>
    <submittedName>
        <fullName evidence="1">Uncharacterized protein</fullName>
    </submittedName>
</protein>
<accession>A0A917K581</accession>
<organism evidence="1 2">
    <name type="scientific">Alicyclobacillus cellulosilyticus</name>
    <dbReference type="NCBI Taxonomy" id="1003997"/>
    <lineage>
        <taxon>Bacteria</taxon>
        <taxon>Bacillati</taxon>
        <taxon>Bacillota</taxon>
        <taxon>Bacilli</taxon>
        <taxon>Bacillales</taxon>
        <taxon>Alicyclobacillaceae</taxon>
        <taxon>Alicyclobacillus</taxon>
    </lineage>
</organism>
<gene>
    <name evidence="1" type="ORF">GCM10010885_05160</name>
</gene>
<reference evidence="1" key="1">
    <citation type="journal article" date="2014" name="Int. J. Syst. Evol. Microbiol.">
        <title>Complete genome sequence of Corynebacterium casei LMG S-19264T (=DSM 44701T), isolated from a smear-ripened cheese.</title>
        <authorList>
            <consortium name="US DOE Joint Genome Institute (JGI-PGF)"/>
            <person name="Walter F."/>
            <person name="Albersmeier A."/>
            <person name="Kalinowski J."/>
            <person name="Ruckert C."/>
        </authorList>
    </citation>
    <scope>NUCLEOTIDE SEQUENCE</scope>
    <source>
        <strain evidence="1">JCM 18487</strain>
    </source>
</reference>
<dbReference type="Proteomes" id="UP000637695">
    <property type="component" value="Unassembled WGS sequence"/>
</dbReference>
<dbReference type="RefSeq" id="WP_188880971.1">
    <property type="nucleotide sequence ID" value="NZ_BMOY01000005.1"/>
</dbReference>
<name>A0A917K581_9BACL</name>
<reference evidence="1" key="2">
    <citation type="submission" date="2020-09" db="EMBL/GenBank/DDBJ databases">
        <authorList>
            <person name="Sun Q."/>
            <person name="Ohkuma M."/>
        </authorList>
    </citation>
    <scope>NUCLEOTIDE SEQUENCE</scope>
    <source>
        <strain evidence="1">JCM 18487</strain>
    </source>
</reference>
<keyword evidence="2" id="KW-1185">Reference proteome</keyword>
<dbReference type="AlphaFoldDB" id="A0A917K581"/>